<accession>A0A1C2G3Y0</accession>
<proteinExistence type="predicted"/>
<evidence type="ECO:0000313" key="1">
    <source>
        <dbReference type="EMBL" id="RCN59301.1"/>
    </source>
</evidence>
<reference evidence="1 2" key="1">
    <citation type="submission" date="2018-02" db="EMBL/GenBank/DDBJ databases">
        <title>Insights into the biology of acidophilic members of the Acidiferrobacteraceae family derived from comparative genomic analyses.</title>
        <authorList>
            <person name="Issotta F."/>
            <person name="Thyssen C."/>
            <person name="Mena C."/>
            <person name="Moya A."/>
            <person name="Bellenberg S."/>
            <person name="Sproer C."/>
            <person name="Covarrubias P.C."/>
            <person name="Sand W."/>
            <person name="Quatrini R."/>
            <person name="Vera M."/>
        </authorList>
    </citation>
    <scope>NUCLEOTIDE SEQUENCE [LARGE SCALE GENOMIC DNA]</scope>
    <source>
        <strain evidence="2">m-1</strain>
    </source>
</reference>
<protein>
    <submittedName>
        <fullName evidence="1">Uncharacterized protein</fullName>
    </submittedName>
</protein>
<dbReference type="AlphaFoldDB" id="A0A1C2G3Y0"/>
<dbReference type="EMBL" id="PSYR01000001">
    <property type="protein sequence ID" value="RCN59301.1"/>
    <property type="molecule type" value="Genomic_DNA"/>
</dbReference>
<name>A0A1C2G3Y0_9GAMM</name>
<dbReference type="Proteomes" id="UP000253250">
    <property type="component" value="Unassembled WGS sequence"/>
</dbReference>
<dbReference type="OrthoDB" id="9979381at2"/>
<comment type="caution">
    <text evidence="1">The sequence shown here is derived from an EMBL/GenBank/DDBJ whole genome shotgun (WGS) entry which is preliminary data.</text>
</comment>
<keyword evidence="2" id="KW-1185">Reference proteome</keyword>
<sequence>MSKAGQKKAAHLRTLRDDTQGFIKKCGSIERAADVILSSPGRSQHAADIRETTLQGIAMPDEDAMQYLVDDKLMDVEPTDNYSDPVHKYILWEEAIAAPELPRISGKFGRIFELAAMGKSAQEIADDMHLTRRQINNILRDNHGTLQGKIEAAARQLELPL</sequence>
<evidence type="ECO:0000313" key="2">
    <source>
        <dbReference type="Proteomes" id="UP000253250"/>
    </source>
</evidence>
<organism evidence="1 2">
    <name type="scientific">Acidiferrobacter thiooxydans</name>
    <dbReference type="NCBI Taxonomy" id="163359"/>
    <lineage>
        <taxon>Bacteria</taxon>
        <taxon>Pseudomonadati</taxon>
        <taxon>Pseudomonadota</taxon>
        <taxon>Gammaproteobacteria</taxon>
        <taxon>Acidiferrobacterales</taxon>
        <taxon>Acidiferrobacteraceae</taxon>
        <taxon>Acidiferrobacter</taxon>
    </lineage>
</organism>
<dbReference type="RefSeq" id="WP_065968978.1">
    <property type="nucleotide sequence ID" value="NZ_CP080624.1"/>
</dbReference>
<gene>
    <name evidence="1" type="ORF">C4900_06255</name>
</gene>